<dbReference type="RefSeq" id="WP_013738434.1">
    <property type="nucleotide sequence ID" value="NC_015435.1"/>
</dbReference>
<dbReference type="InterPro" id="IPR002915">
    <property type="entry name" value="DeoC/FbaB/LacD_aldolase"/>
</dbReference>
<dbReference type="PANTHER" id="PTHR47916:SF1">
    <property type="entry name" value="3-HYDROXY-5-PHOSPHONOOXYPENTANE-2,4-DIONE THIOLASE"/>
    <property type="match status" value="1"/>
</dbReference>
<dbReference type="GeneID" id="10494022"/>
<evidence type="ECO:0000313" key="3">
    <source>
        <dbReference type="Proteomes" id="UP000007812"/>
    </source>
</evidence>
<dbReference type="CDD" id="cd00958">
    <property type="entry name" value="DhnA"/>
    <property type="match status" value="1"/>
</dbReference>
<dbReference type="EMBL" id="CP002656">
    <property type="protein sequence ID" value="AEB95936.1"/>
    <property type="molecule type" value="Genomic_DNA"/>
</dbReference>
<accession>F4G0X7</accession>
<dbReference type="PATRIC" id="fig|1006006.8.peg.1839"/>
<dbReference type="Gene3D" id="3.20.20.70">
    <property type="entry name" value="Aldolase class I"/>
    <property type="match status" value="1"/>
</dbReference>
<dbReference type="Proteomes" id="UP000007812">
    <property type="component" value="Chromosome"/>
</dbReference>
<dbReference type="eggNOG" id="arCOG04044">
    <property type="taxonomic scope" value="Archaea"/>
</dbReference>
<dbReference type="SUPFAM" id="SSF51569">
    <property type="entry name" value="Aldolase"/>
    <property type="match status" value="1"/>
</dbReference>
<proteinExistence type="inferred from homology"/>
<dbReference type="PIRSF" id="PIRSF038992">
    <property type="entry name" value="Aldolase_Ia"/>
    <property type="match status" value="1"/>
</dbReference>
<dbReference type="InterPro" id="IPR041720">
    <property type="entry name" value="FbaB-like"/>
</dbReference>
<gene>
    <name evidence="2" type="ordered locus">Mcup_1834</name>
</gene>
<sequence length="274" mass="30374">MTGLDIRLKRLFSRGKVFVVALDHGLVMGPLKGIENVVSVVKKMGNYPDALQMTPAMLRVVEENFYSRNSPMLIARLDTANVWRDARKYDQGYYSMVYEVKEAVRAGADAVVTYLVVGYGDDRIEGYNLEQLAKARREAEDYGLPFIIEPLFVRKEISDSVKDTTAVKYVSRLASEIGPDLLKVDYSGDKNGFASVVEASFSPILIRGGPKTSNDLDFLKMLRDAMDSGASGITVGRNLWQSQDPNLMAQAISKVVHESVPPEEAVKVIQKVNS</sequence>
<evidence type="ECO:0000256" key="1">
    <source>
        <dbReference type="ARBA" id="ARBA00008116"/>
    </source>
</evidence>
<dbReference type="PANTHER" id="PTHR47916">
    <property type="entry name" value="FRUCTOSE-BISPHOSPHATE ALDOLASE CLASS 1"/>
    <property type="match status" value="1"/>
</dbReference>
<dbReference type="Pfam" id="PF01791">
    <property type="entry name" value="DeoC"/>
    <property type="match status" value="1"/>
</dbReference>
<dbReference type="InterPro" id="IPR013785">
    <property type="entry name" value="Aldolase_TIM"/>
</dbReference>
<protein>
    <submittedName>
        <fullName evidence="2">Fructose-bisphosphate aldolase</fullName>
    </submittedName>
</protein>
<organism evidence="2 3">
    <name type="scientific">Metallosphaera cuprina (strain Ar-4)</name>
    <dbReference type="NCBI Taxonomy" id="1006006"/>
    <lineage>
        <taxon>Archaea</taxon>
        <taxon>Thermoproteota</taxon>
        <taxon>Thermoprotei</taxon>
        <taxon>Sulfolobales</taxon>
        <taxon>Sulfolobaceae</taxon>
        <taxon>Metallosphaera</taxon>
    </lineage>
</organism>
<reference evidence="2 3" key="1">
    <citation type="journal article" date="2011" name="J. Bacteriol.">
        <title>Complete genome sequence of Metallosphaera cuprina, a metal sulfide-oxidizing archaeon from a hot spring.</title>
        <authorList>
            <person name="Liu L.J."/>
            <person name="You X.Y."/>
            <person name="Zheng H."/>
            <person name="Wang S."/>
            <person name="Jiang C.Y."/>
            <person name="Liu S.J."/>
        </authorList>
    </citation>
    <scope>NUCLEOTIDE SEQUENCE [LARGE SCALE GENOMIC DNA]</scope>
    <source>
        <strain evidence="2 3">Ar-4</strain>
    </source>
</reference>
<name>F4G0X7_METCR</name>
<dbReference type="InterPro" id="IPR050456">
    <property type="entry name" value="DeoC/FbaB_aldolase"/>
</dbReference>
<dbReference type="SMART" id="SM01133">
    <property type="entry name" value="DeoC"/>
    <property type="match status" value="1"/>
</dbReference>
<comment type="similarity">
    <text evidence="1">Belongs to the DeoC/FbaB aldolase family.</text>
</comment>
<dbReference type="GO" id="GO:0004332">
    <property type="term" value="F:fructose-bisphosphate aldolase activity"/>
    <property type="evidence" value="ECO:0007669"/>
    <property type="project" value="InterPro"/>
</dbReference>
<keyword evidence="3" id="KW-1185">Reference proteome</keyword>
<dbReference type="STRING" id="1006006.Mcup_1834"/>
<dbReference type="KEGG" id="mcn:Mcup_1834"/>
<dbReference type="AlphaFoldDB" id="F4G0X7"/>
<dbReference type="HOGENOM" id="CLU_057069_2_0_2"/>
<dbReference type="OrthoDB" id="6329at2157"/>
<evidence type="ECO:0000313" key="2">
    <source>
        <dbReference type="EMBL" id="AEB95936.1"/>
    </source>
</evidence>